<comment type="subcellular location">
    <subcellularLocation>
        <location evidence="1">Membrane</location>
        <topology evidence="1">Multi-pass membrane protein</topology>
    </subcellularLocation>
</comment>
<evidence type="ECO:0000256" key="1">
    <source>
        <dbReference type="ARBA" id="ARBA00004141"/>
    </source>
</evidence>
<dbReference type="Proteomes" id="UP000429229">
    <property type="component" value="Unassembled WGS sequence"/>
</dbReference>
<comment type="caution">
    <text evidence="8">The sequence shown here is derived from an EMBL/GenBank/DDBJ whole genome shotgun (WGS) entry which is preliminary data.</text>
</comment>
<dbReference type="GO" id="GO:0016020">
    <property type="term" value="C:membrane"/>
    <property type="evidence" value="ECO:0007669"/>
    <property type="project" value="UniProtKB-SubCell"/>
</dbReference>
<sequence length="96" mass="10945">MSQDAQRGMHGNVYRNPAPAGYGRPGPTSRSKSKIVAFLLAWFLGGFGAHKFYLDRVGQGILYLLFCWTFIPMIIAFIEGIVYLTMSEERFWEKYG</sequence>
<keyword evidence="9" id="KW-1185">Reference proteome</keyword>
<protein>
    <submittedName>
        <fullName evidence="8">NINE protein</fullName>
    </submittedName>
</protein>
<dbReference type="InterPro" id="IPR007829">
    <property type="entry name" value="TM2"/>
</dbReference>
<feature type="domain" description="TM2" evidence="7">
    <location>
        <begin position="31"/>
        <end position="81"/>
    </location>
</feature>
<evidence type="ECO:0000256" key="6">
    <source>
        <dbReference type="SAM" id="Phobius"/>
    </source>
</evidence>
<proteinExistence type="predicted"/>
<evidence type="ECO:0000256" key="3">
    <source>
        <dbReference type="ARBA" id="ARBA00022989"/>
    </source>
</evidence>
<keyword evidence="4 6" id="KW-0472">Membrane</keyword>
<gene>
    <name evidence="8" type="ORF">GRI68_01260</name>
</gene>
<evidence type="ECO:0000313" key="8">
    <source>
        <dbReference type="EMBL" id="MXP08808.1"/>
    </source>
</evidence>
<evidence type="ECO:0000259" key="7">
    <source>
        <dbReference type="Pfam" id="PF05154"/>
    </source>
</evidence>
<feature type="transmembrane region" description="Helical" evidence="6">
    <location>
        <begin position="60"/>
        <end position="84"/>
    </location>
</feature>
<name>A0A6I4TYV9_9SPHN</name>
<dbReference type="EMBL" id="WTYR01000001">
    <property type="protein sequence ID" value="MXP08808.1"/>
    <property type="molecule type" value="Genomic_DNA"/>
</dbReference>
<reference evidence="8 9" key="1">
    <citation type="submission" date="2019-12" db="EMBL/GenBank/DDBJ databases">
        <title>Genomic-based taxomic classification of the family Erythrobacteraceae.</title>
        <authorList>
            <person name="Xu L."/>
        </authorList>
    </citation>
    <scope>NUCLEOTIDE SEQUENCE [LARGE SCALE GENOMIC DNA]</scope>
    <source>
        <strain evidence="8 9">LMG 29519</strain>
    </source>
</reference>
<evidence type="ECO:0000256" key="4">
    <source>
        <dbReference type="ARBA" id="ARBA00023136"/>
    </source>
</evidence>
<dbReference type="AlphaFoldDB" id="A0A6I4TYV9"/>
<evidence type="ECO:0000256" key="5">
    <source>
        <dbReference type="SAM" id="MobiDB-lite"/>
    </source>
</evidence>
<keyword evidence="3 6" id="KW-1133">Transmembrane helix</keyword>
<feature type="region of interest" description="Disordered" evidence="5">
    <location>
        <begin position="1"/>
        <end position="30"/>
    </location>
</feature>
<evidence type="ECO:0000256" key="2">
    <source>
        <dbReference type="ARBA" id="ARBA00022692"/>
    </source>
</evidence>
<dbReference type="OrthoDB" id="2004788at2"/>
<evidence type="ECO:0000313" key="9">
    <source>
        <dbReference type="Proteomes" id="UP000429229"/>
    </source>
</evidence>
<accession>A0A6I4TYV9</accession>
<feature type="transmembrane region" description="Helical" evidence="6">
    <location>
        <begin position="35"/>
        <end position="54"/>
    </location>
</feature>
<dbReference type="Pfam" id="PF05154">
    <property type="entry name" value="TM2"/>
    <property type="match status" value="1"/>
</dbReference>
<keyword evidence="2 6" id="KW-0812">Transmembrane</keyword>
<organism evidence="8 9">
    <name type="scientific">Alteriqipengyuania halimionae</name>
    <dbReference type="NCBI Taxonomy" id="1926630"/>
    <lineage>
        <taxon>Bacteria</taxon>
        <taxon>Pseudomonadati</taxon>
        <taxon>Pseudomonadota</taxon>
        <taxon>Alphaproteobacteria</taxon>
        <taxon>Sphingomonadales</taxon>
        <taxon>Erythrobacteraceae</taxon>
        <taxon>Alteriqipengyuania</taxon>
    </lineage>
</organism>